<keyword evidence="6" id="KW-0813">Transport</keyword>
<dbReference type="GO" id="GO:0043190">
    <property type="term" value="C:ATP-binding cassette (ABC) transporter complex"/>
    <property type="evidence" value="ECO:0007669"/>
    <property type="project" value="InterPro"/>
</dbReference>
<evidence type="ECO:0000259" key="7">
    <source>
        <dbReference type="PROSITE" id="PS51012"/>
    </source>
</evidence>
<evidence type="ECO:0000256" key="3">
    <source>
        <dbReference type="ARBA" id="ARBA00022989"/>
    </source>
</evidence>
<sequence length="255" mass="27170">MAAIAIDSSTMLRRDLQHAIRFPMLTISALLTPTIMMLLFVYVFGNAMSAVTGHGDYVNFLVPGILVMAIGSSCASTAVTVNIDMNEGIISRFRTMPIARSSVLIGQVAGALIRTALSLTLVVCVGLLAGFRPSADFLGFVAFAAVTLMIVFAMTWLALAFGMATRTPGGANSTTLPLQFLPFISSAFLPPSAMSGGPAWFAAHQPFTPMIDTIRGLLTGGPVAQALPWAIGWCVAFTLVGYLWSLRLYNRDISR</sequence>
<keyword evidence="2 6" id="KW-0812">Transmembrane</keyword>
<evidence type="ECO:0000256" key="5">
    <source>
        <dbReference type="ARBA" id="ARBA00023251"/>
    </source>
</evidence>
<feature type="transmembrane region" description="Helical" evidence="6">
    <location>
        <begin position="20"/>
        <end position="45"/>
    </location>
</feature>
<feature type="transmembrane region" description="Helical" evidence="6">
    <location>
        <begin position="57"/>
        <end position="83"/>
    </location>
</feature>
<proteinExistence type="inferred from homology"/>
<dbReference type="Pfam" id="PF01061">
    <property type="entry name" value="ABC2_membrane"/>
    <property type="match status" value="1"/>
</dbReference>
<dbReference type="GO" id="GO:0140359">
    <property type="term" value="F:ABC-type transporter activity"/>
    <property type="evidence" value="ECO:0007669"/>
    <property type="project" value="InterPro"/>
</dbReference>
<name>A0A4R6S3A8_LABRH</name>
<evidence type="ECO:0000313" key="8">
    <source>
        <dbReference type="EMBL" id="TDP94102.1"/>
    </source>
</evidence>
<evidence type="ECO:0000256" key="6">
    <source>
        <dbReference type="RuleBase" id="RU361157"/>
    </source>
</evidence>
<comment type="caution">
    <text evidence="8">The sequence shown here is derived from an EMBL/GenBank/DDBJ whole genome shotgun (WGS) entry which is preliminary data.</text>
</comment>
<protein>
    <recommendedName>
        <fullName evidence="6">Transport permease protein</fullName>
    </recommendedName>
</protein>
<dbReference type="InterPro" id="IPR051784">
    <property type="entry name" value="Nod_factor_ABC_transporter"/>
</dbReference>
<organism evidence="8 9">
    <name type="scientific">Labedaea rhizosphaerae</name>
    <dbReference type="NCBI Taxonomy" id="598644"/>
    <lineage>
        <taxon>Bacteria</taxon>
        <taxon>Bacillati</taxon>
        <taxon>Actinomycetota</taxon>
        <taxon>Actinomycetes</taxon>
        <taxon>Pseudonocardiales</taxon>
        <taxon>Pseudonocardiaceae</taxon>
        <taxon>Labedaea</taxon>
    </lineage>
</organism>
<dbReference type="RefSeq" id="WP_133853062.1">
    <property type="nucleotide sequence ID" value="NZ_SNXZ01000006.1"/>
</dbReference>
<accession>A0A4R6S3A8</accession>
<feature type="domain" description="ABC transmembrane type-2" evidence="7">
    <location>
        <begin position="24"/>
        <end position="252"/>
    </location>
</feature>
<keyword evidence="9" id="KW-1185">Reference proteome</keyword>
<keyword evidence="3 6" id="KW-1133">Transmembrane helix</keyword>
<feature type="transmembrane region" description="Helical" evidence="6">
    <location>
        <begin position="104"/>
        <end position="131"/>
    </location>
</feature>
<dbReference type="Proteomes" id="UP000295444">
    <property type="component" value="Unassembled WGS sequence"/>
</dbReference>
<dbReference type="PIRSF" id="PIRSF006648">
    <property type="entry name" value="DrrB"/>
    <property type="match status" value="1"/>
</dbReference>
<dbReference type="GO" id="GO:0046677">
    <property type="term" value="P:response to antibiotic"/>
    <property type="evidence" value="ECO:0007669"/>
    <property type="project" value="UniProtKB-KW"/>
</dbReference>
<reference evidence="8 9" key="1">
    <citation type="submission" date="2019-03" db="EMBL/GenBank/DDBJ databases">
        <title>Genomic Encyclopedia of Type Strains, Phase IV (KMG-IV): sequencing the most valuable type-strain genomes for metagenomic binning, comparative biology and taxonomic classification.</title>
        <authorList>
            <person name="Goeker M."/>
        </authorList>
    </citation>
    <scope>NUCLEOTIDE SEQUENCE [LARGE SCALE GENOMIC DNA]</scope>
    <source>
        <strain evidence="8 9">DSM 45361</strain>
    </source>
</reference>
<keyword evidence="5" id="KW-0046">Antibiotic resistance</keyword>
<evidence type="ECO:0000256" key="2">
    <source>
        <dbReference type="ARBA" id="ARBA00022692"/>
    </source>
</evidence>
<feature type="transmembrane region" description="Helical" evidence="6">
    <location>
        <begin position="137"/>
        <end position="159"/>
    </location>
</feature>
<comment type="similarity">
    <text evidence="6">Belongs to the ABC-2 integral membrane protein family.</text>
</comment>
<dbReference type="PROSITE" id="PS51012">
    <property type="entry name" value="ABC_TM2"/>
    <property type="match status" value="1"/>
</dbReference>
<dbReference type="PANTHER" id="PTHR43229:SF2">
    <property type="entry name" value="NODULATION PROTEIN J"/>
    <property type="match status" value="1"/>
</dbReference>
<feature type="transmembrane region" description="Helical" evidence="6">
    <location>
        <begin position="223"/>
        <end position="245"/>
    </location>
</feature>
<feature type="transmembrane region" description="Helical" evidence="6">
    <location>
        <begin position="180"/>
        <end position="203"/>
    </location>
</feature>
<dbReference type="OrthoDB" id="670210at2"/>
<keyword evidence="6" id="KW-1003">Cell membrane</keyword>
<dbReference type="EMBL" id="SNXZ01000006">
    <property type="protein sequence ID" value="TDP94102.1"/>
    <property type="molecule type" value="Genomic_DNA"/>
</dbReference>
<dbReference type="InterPro" id="IPR047817">
    <property type="entry name" value="ABC2_TM_bact-type"/>
</dbReference>
<evidence type="ECO:0000256" key="4">
    <source>
        <dbReference type="ARBA" id="ARBA00023136"/>
    </source>
</evidence>
<evidence type="ECO:0000313" key="9">
    <source>
        <dbReference type="Proteomes" id="UP000295444"/>
    </source>
</evidence>
<dbReference type="InterPro" id="IPR013525">
    <property type="entry name" value="ABC2_TM"/>
</dbReference>
<dbReference type="InterPro" id="IPR000412">
    <property type="entry name" value="ABC_2_transport"/>
</dbReference>
<dbReference type="PANTHER" id="PTHR43229">
    <property type="entry name" value="NODULATION PROTEIN J"/>
    <property type="match status" value="1"/>
</dbReference>
<dbReference type="AlphaFoldDB" id="A0A4R6S3A8"/>
<comment type="subcellular location">
    <subcellularLocation>
        <location evidence="6">Cell membrane</location>
        <topology evidence="6">Multi-pass membrane protein</topology>
    </subcellularLocation>
    <subcellularLocation>
        <location evidence="1">Membrane</location>
        <topology evidence="1">Multi-pass membrane protein</topology>
    </subcellularLocation>
</comment>
<evidence type="ECO:0000256" key="1">
    <source>
        <dbReference type="ARBA" id="ARBA00004141"/>
    </source>
</evidence>
<keyword evidence="4 6" id="KW-0472">Membrane</keyword>
<gene>
    <name evidence="8" type="ORF">EV186_106496</name>
</gene>